<dbReference type="Proteomes" id="UP000279236">
    <property type="component" value="Unassembled WGS sequence"/>
</dbReference>
<feature type="region of interest" description="Disordered" evidence="1">
    <location>
        <begin position="1"/>
        <end position="85"/>
    </location>
</feature>
<feature type="compositionally biased region" description="Basic and acidic residues" evidence="1">
    <location>
        <begin position="62"/>
        <end position="85"/>
    </location>
</feature>
<evidence type="ECO:0000313" key="3">
    <source>
        <dbReference type="Proteomes" id="UP000279236"/>
    </source>
</evidence>
<protein>
    <submittedName>
        <fullName evidence="2">Uncharacterized protein</fullName>
    </submittedName>
</protein>
<sequence>MSNHRLPPVAEHTEAVTDDDDSDWEDEAESTEAARTESEVSDDMDEDEDSDTDTDTDTDADAADHAHPPPAYEHHDEGASPEHNPETCLKRFLHLKDEGFVAREGFFAWRGKTVFGKLRDGVIEVYRQPLAELVTTGHKDIDTIGINLFAFDRSNDQDVQSGLAWKAMSSIKNTGNTDRLAIIDGPADGPEWNKNDPRCVSAKSQGLIHASGLVIPMPCLAFAEVYDGKTVIVSACLYCQVSGKMCDFVVGKYQVPTKEKVALVNRAELVARIKESADRTAAFANQSVIDCCHRRAMDEVAMHLKWVAQQLEAAHAHSEAQS</sequence>
<keyword evidence="3" id="KW-1185">Reference proteome</keyword>
<gene>
    <name evidence="2" type="ORF">EHS24_007544</name>
</gene>
<dbReference type="RefSeq" id="XP_028476794.1">
    <property type="nucleotide sequence ID" value="XM_028622901.1"/>
</dbReference>
<comment type="caution">
    <text evidence="2">The sequence shown here is derived from an EMBL/GenBank/DDBJ whole genome shotgun (WGS) entry which is preliminary data.</text>
</comment>
<feature type="compositionally biased region" description="Acidic residues" evidence="1">
    <location>
        <begin position="39"/>
        <end position="61"/>
    </location>
</feature>
<reference evidence="2 3" key="1">
    <citation type="submission" date="2018-11" db="EMBL/GenBank/DDBJ databases">
        <title>Genome sequence of Apiotrichum porosum DSM 27194.</title>
        <authorList>
            <person name="Aliyu H."/>
            <person name="Gorte O."/>
            <person name="Ochsenreither K."/>
        </authorList>
    </citation>
    <scope>NUCLEOTIDE SEQUENCE [LARGE SCALE GENOMIC DNA]</scope>
    <source>
        <strain evidence="2 3">DSM 27194</strain>
    </source>
</reference>
<proteinExistence type="predicted"/>
<name>A0A427XUQ1_9TREE</name>
<dbReference type="AlphaFoldDB" id="A0A427XUQ1"/>
<feature type="compositionally biased region" description="Acidic residues" evidence="1">
    <location>
        <begin position="16"/>
        <end position="30"/>
    </location>
</feature>
<accession>A0A427XUQ1</accession>
<dbReference type="EMBL" id="RSCE01000005">
    <property type="protein sequence ID" value="RSH82562.1"/>
    <property type="molecule type" value="Genomic_DNA"/>
</dbReference>
<evidence type="ECO:0000256" key="1">
    <source>
        <dbReference type="SAM" id="MobiDB-lite"/>
    </source>
</evidence>
<dbReference type="GeneID" id="39592087"/>
<evidence type="ECO:0000313" key="2">
    <source>
        <dbReference type="EMBL" id="RSH82562.1"/>
    </source>
</evidence>
<organism evidence="2 3">
    <name type="scientific">Apiotrichum porosum</name>
    <dbReference type="NCBI Taxonomy" id="105984"/>
    <lineage>
        <taxon>Eukaryota</taxon>
        <taxon>Fungi</taxon>
        <taxon>Dikarya</taxon>
        <taxon>Basidiomycota</taxon>
        <taxon>Agaricomycotina</taxon>
        <taxon>Tremellomycetes</taxon>
        <taxon>Trichosporonales</taxon>
        <taxon>Trichosporonaceae</taxon>
        <taxon>Apiotrichum</taxon>
    </lineage>
</organism>